<evidence type="ECO:0000313" key="1">
    <source>
        <dbReference type="EMBL" id="CAF1134889.1"/>
    </source>
</evidence>
<keyword evidence="2" id="KW-1185">Reference proteome</keyword>
<comment type="caution">
    <text evidence="1">The sequence shown here is derived from an EMBL/GenBank/DDBJ whole genome shotgun (WGS) entry which is preliminary data.</text>
</comment>
<sequence length="147" mass="17808">VKDLEKLQLENLRYLIINQVDRFPKLSRNFRGLKALKLKDVSHLEEDCFENLQNLEYFHIDANRNDLILDEFKTNTLKGLNNLKYFKLSQMKNDITNNFDKINFCLDDSLNRTFDKVNYTLTEMLKKEKLEYILTEEYIRSFFIFDF</sequence>
<dbReference type="Gene3D" id="3.80.10.10">
    <property type="entry name" value="Ribonuclease Inhibitor"/>
    <property type="match status" value="1"/>
</dbReference>
<accession>A0A814RL53</accession>
<evidence type="ECO:0000313" key="2">
    <source>
        <dbReference type="Proteomes" id="UP000663879"/>
    </source>
</evidence>
<dbReference type="AlphaFoldDB" id="A0A814RL53"/>
<reference evidence="1" key="1">
    <citation type="submission" date="2021-02" db="EMBL/GenBank/DDBJ databases">
        <authorList>
            <person name="Nowell W R."/>
        </authorList>
    </citation>
    <scope>NUCLEOTIDE SEQUENCE</scope>
    <source>
        <strain evidence="1">Ploen Becks lab</strain>
    </source>
</reference>
<proteinExistence type="predicted"/>
<dbReference type="SUPFAM" id="SSF52058">
    <property type="entry name" value="L domain-like"/>
    <property type="match status" value="1"/>
</dbReference>
<feature type="non-terminal residue" evidence="1">
    <location>
        <position position="1"/>
    </location>
</feature>
<name>A0A814RL53_9BILA</name>
<dbReference type="InterPro" id="IPR032675">
    <property type="entry name" value="LRR_dom_sf"/>
</dbReference>
<gene>
    <name evidence="1" type="ORF">OXX778_LOCUS22641</name>
</gene>
<dbReference type="EMBL" id="CAJNOC010009945">
    <property type="protein sequence ID" value="CAF1134889.1"/>
    <property type="molecule type" value="Genomic_DNA"/>
</dbReference>
<dbReference type="Proteomes" id="UP000663879">
    <property type="component" value="Unassembled WGS sequence"/>
</dbReference>
<organism evidence="1 2">
    <name type="scientific">Brachionus calyciflorus</name>
    <dbReference type="NCBI Taxonomy" id="104777"/>
    <lineage>
        <taxon>Eukaryota</taxon>
        <taxon>Metazoa</taxon>
        <taxon>Spiralia</taxon>
        <taxon>Gnathifera</taxon>
        <taxon>Rotifera</taxon>
        <taxon>Eurotatoria</taxon>
        <taxon>Monogononta</taxon>
        <taxon>Pseudotrocha</taxon>
        <taxon>Ploima</taxon>
        <taxon>Brachionidae</taxon>
        <taxon>Brachionus</taxon>
    </lineage>
</organism>
<protein>
    <submittedName>
        <fullName evidence="1">Uncharacterized protein</fullName>
    </submittedName>
</protein>